<dbReference type="PANTHER" id="PTHR43649:SF33">
    <property type="entry name" value="POLYGALACTURONAN_RHAMNOGALACTURONAN-BINDING PROTEIN YTCQ"/>
    <property type="match status" value="1"/>
</dbReference>
<gene>
    <name evidence="6" type="ORF">PAESOLCIP111_03767</name>
</gene>
<dbReference type="Pfam" id="PF01547">
    <property type="entry name" value="SBP_bac_1"/>
    <property type="match status" value="1"/>
</dbReference>
<organism evidence="6 7">
    <name type="scientific">Paenibacillus solanacearum</name>
    <dbReference type="NCBI Taxonomy" id="2048548"/>
    <lineage>
        <taxon>Bacteria</taxon>
        <taxon>Bacillati</taxon>
        <taxon>Bacillota</taxon>
        <taxon>Bacilli</taxon>
        <taxon>Bacillales</taxon>
        <taxon>Paenibacillaceae</taxon>
        <taxon>Paenibacillus</taxon>
    </lineage>
</organism>
<dbReference type="Proteomes" id="UP000693672">
    <property type="component" value="Unassembled WGS sequence"/>
</dbReference>
<dbReference type="EMBL" id="CAJVAS010000017">
    <property type="protein sequence ID" value="CAG7636620.1"/>
    <property type="molecule type" value="Genomic_DNA"/>
</dbReference>
<dbReference type="PANTHER" id="PTHR43649">
    <property type="entry name" value="ARABINOSE-BINDING PROTEIN-RELATED"/>
    <property type="match status" value="1"/>
</dbReference>
<keyword evidence="3" id="KW-0472">Membrane</keyword>
<evidence type="ECO:0008006" key="8">
    <source>
        <dbReference type="Google" id="ProtNLM"/>
    </source>
</evidence>
<evidence type="ECO:0000256" key="3">
    <source>
        <dbReference type="ARBA" id="ARBA00023136"/>
    </source>
</evidence>
<evidence type="ECO:0000313" key="6">
    <source>
        <dbReference type="EMBL" id="CAG7636620.1"/>
    </source>
</evidence>
<dbReference type="AlphaFoldDB" id="A0A916NJL5"/>
<dbReference type="InterPro" id="IPR050490">
    <property type="entry name" value="Bact_solute-bd_prot1"/>
</dbReference>
<reference evidence="6" key="1">
    <citation type="submission" date="2021-06" db="EMBL/GenBank/DDBJ databases">
        <authorList>
            <person name="Criscuolo A."/>
        </authorList>
    </citation>
    <scope>NUCLEOTIDE SEQUENCE</scope>
    <source>
        <strain evidence="6">CIP111600</strain>
    </source>
</reference>
<dbReference type="RefSeq" id="WP_218093511.1">
    <property type="nucleotide sequence ID" value="NZ_CAJVAS010000017.1"/>
</dbReference>
<keyword evidence="5" id="KW-0449">Lipoprotein</keyword>
<evidence type="ECO:0000256" key="2">
    <source>
        <dbReference type="ARBA" id="ARBA00022729"/>
    </source>
</evidence>
<protein>
    <recommendedName>
        <fullName evidence="8">Extracellular solute-binding protein</fullName>
    </recommendedName>
</protein>
<proteinExistence type="predicted"/>
<evidence type="ECO:0000256" key="5">
    <source>
        <dbReference type="ARBA" id="ARBA00023288"/>
    </source>
</evidence>
<dbReference type="InterPro" id="IPR006059">
    <property type="entry name" value="SBP"/>
</dbReference>
<keyword evidence="4" id="KW-0564">Palmitate</keyword>
<evidence type="ECO:0000313" key="7">
    <source>
        <dbReference type="Proteomes" id="UP000693672"/>
    </source>
</evidence>
<evidence type="ECO:0000256" key="4">
    <source>
        <dbReference type="ARBA" id="ARBA00023139"/>
    </source>
</evidence>
<comment type="caution">
    <text evidence="6">The sequence shown here is derived from an EMBL/GenBank/DDBJ whole genome shotgun (WGS) entry which is preliminary data.</text>
</comment>
<sequence>MQHKHWQAGLKAAGVLTIAVMAGCSGQEKDPPAAGTYSRTLKLIRYEHPSQALKQDTLVLKEVARQTGIKLQVEGVPQSNYNEKKKVLIGTNNIPDIILINQSDLNQYAKTGIFLNISDYMDQAPNVRKRLGEHPETNKLLIDGKLYGFPITSQNQLSAGKAPMIRTDLLKKHQLKTPSSYDELYQTLKKLKEAYPDSTPWTARGMGSILDVVAYGMGSGYGMYFDPDVQGGAYVYGTNKPAFKEVLAYLNKLYSEKLLDPDFAVNTQQKWAEKLSTGKSFFYFDNNTFAVNFNQALQQQNKEAMLDLIPYPSNNRGEVRGFAYPKAGWISELYAVSSKVKDPAAVVKFYDWLYSDEGAMAANFGVLGQTYELAGGKPKMLSAVLDKYKAAADPARAMLSELGAGYLSFAPHVDETPIIQVSNPDLVRWGERIDSDPGSKVRAPSLKPAFTEAENEKIKEIQSKLSPITADVVKFIMGAKPLSEFDAFAKSLNDNGVPELERIHNAALARVKK</sequence>
<accession>A0A916NJL5</accession>
<name>A0A916NJL5_9BACL</name>
<keyword evidence="1" id="KW-1003">Cell membrane</keyword>
<keyword evidence="7" id="KW-1185">Reference proteome</keyword>
<evidence type="ECO:0000256" key="1">
    <source>
        <dbReference type="ARBA" id="ARBA00022475"/>
    </source>
</evidence>
<dbReference type="PROSITE" id="PS51257">
    <property type="entry name" value="PROKAR_LIPOPROTEIN"/>
    <property type="match status" value="1"/>
</dbReference>
<keyword evidence="2" id="KW-0732">Signal</keyword>